<evidence type="ECO:0000313" key="3">
    <source>
        <dbReference type="Proteomes" id="UP000198885"/>
    </source>
</evidence>
<evidence type="ECO:0000313" key="2">
    <source>
        <dbReference type="EMBL" id="SER65711.1"/>
    </source>
</evidence>
<accession>A0A1H9QYP5</accession>
<dbReference type="RefSeq" id="WP_092688405.1">
    <property type="nucleotide sequence ID" value="NZ_CBDDGO010000004.1"/>
</dbReference>
<evidence type="ECO:0000256" key="1">
    <source>
        <dbReference type="SAM" id="SignalP"/>
    </source>
</evidence>
<protein>
    <submittedName>
        <fullName evidence="2">Uncharacterized protein</fullName>
    </submittedName>
</protein>
<feature type="chain" id="PRO_5011548690" evidence="1">
    <location>
        <begin position="20"/>
        <end position="82"/>
    </location>
</feature>
<reference evidence="2 3" key="1">
    <citation type="submission" date="2016-10" db="EMBL/GenBank/DDBJ databases">
        <authorList>
            <person name="de Groot N.N."/>
        </authorList>
    </citation>
    <scope>NUCLEOTIDE SEQUENCE [LARGE SCALE GENOMIC DNA]</scope>
    <source>
        <strain evidence="2 3">DSM 23042</strain>
    </source>
</reference>
<keyword evidence="3" id="KW-1185">Reference proteome</keyword>
<sequence>MKLIASISALCLAAAPALAGGLSPAAEEPAPVAPVTGQAALPAGAGGISPVVIGAGVATAALAAAVLADDDDDDDTETTTTE</sequence>
<gene>
    <name evidence="2" type="ORF">SAMN04490244_10252</name>
</gene>
<keyword evidence="1" id="KW-0732">Signal</keyword>
<proteinExistence type="predicted"/>
<dbReference type="EMBL" id="FOGU01000002">
    <property type="protein sequence ID" value="SER65711.1"/>
    <property type="molecule type" value="Genomic_DNA"/>
</dbReference>
<dbReference type="AlphaFoldDB" id="A0A1H9QYP5"/>
<organism evidence="2 3">
    <name type="scientific">Tranquillimonas rosea</name>
    <dbReference type="NCBI Taxonomy" id="641238"/>
    <lineage>
        <taxon>Bacteria</taxon>
        <taxon>Pseudomonadati</taxon>
        <taxon>Pseudomonadota</taxon>
        <taxon>Alphaproteobacteria</taxon>
        <taxon>Rhodobacterales</taxon>
        <taxon>Roseobacteraceae</taxon>
        <taxon>Tranquillimonas</taxon>
    </lineage>
</organism>
<dbReference type="Proteomes" id="UP000198885">
    <property type="component" value="Unassembled WGS sequence"/>
</dbReference>
<feature type="signal peptide" evidence="1">
    <location>
        <begin position="1"/>
        <end position="19"/>
    </location>
</feature>
<name>A0A1H9QYP5_9RHOB</name>